<dbReference type="InterPro" id="IPR050953">
    <property type="entry name" value="N4_N6_ade-DNA_methylase"/>
</dbReference>
<protein>
    <recommendedName>
        <fullName evidence="2">site-specific DNA-methyltransferase (adenine-specific)</fullName>
        <ecNumber evidence="2">2.1.1.72</ecNumber>
    </recommendedName>
</protein>
<accession>A0A7W8XK29</accession>
<dbReference type="GO" id="GO:0032259">
    <property type="term" value="P:methylation"/>
    <property type="evidence" value="ECO:0007669"/>
    <property type="project" value="UniProtKB-KW"/>
</dbReference>
<comment type="similarity">
    <text evidence="1">Belongs to the N(4)/N(6)-methyltransferase family.</text>
</comment>
<name>A0A7W8XK29_9HYPH</name>
<feature type="domain" description="Type II methyltransferase M.TaqI-like" evidence="7">
    <location>
        <begin position="409"/>
        <end position="562"/>
    </location>
</feature>
<evidence type="ECO:0000256" key="3">
    <source>
        <dbReference type="ARBA" id="ARBA00022603"/>
    </source>
</evidence>
<dbReference type="Pfam" id="PF07669">
    <property type="entry name" value="Eco57I"/>
    <property type="match status" value="1"/>
</dbReference>
<keyword evidence="3" id="KW-0489">Methyltransferase</keyword>
<dbReference type="EC" id="2.1.1.72" evidence="2"/>
<reference evidence="8 9" key="1">
    <citation type="submission" date="2020-08" db="EMBL/GenBank/DDBJ databases">
        <title>Genomic Encyclopedia of Type Strains, Phase IV (KMG-V): Genome sequencing to study the core and pangenomes of soil and plant-associated prokaryotes.</title>
        <authorList>
            <person name="Whitman W."/>
        </authorList>
    </citation>
    <scope>NUCLEOTIDE SEQUENCE [LARGE SCALE GENOMIC DNA]</scope>
    <source>
        <strain evidence="8 9">SEMIA 4034</strain>
    </source>
</reference>
<dbReference type="PANTHER" id="PTHR33841">
    <property type="entry name" value="DNA METHYLTRANSFERASE YEEA-RELATED"/>
    <property type="match status" value="1"/>
</dbReference>
<dbReference type="EMBL" id="JACHBC010000020">
    <property type="protein sequence ID" value="MBB5564348.1"/>
    <property type="molecule type" value="Genomic_DNA"/>
</dbReference>
<dbReference type="PANTHER" id="PTHR33841:SF5">
    <property type="entry name" value="DNA METHYLASE (MODIFICATION METHYLASE) (METHYLTRANSFERASE)-RELATED"/>
    <property type="match status" value="1"/>
</dbReference>
<dbReference type="InterPro" id="IPR029063">
    <property type="entry name" value="SAM-dependent_MTases_sf"/>
</dbReference>
<dbReference type="GO" id="GO:0009007">
    <property type="term" value="F:site-specific DNA-methyltransferase (adenine-specific) activity"/>
    <property type="evidence" value="ECO:0007669"/>
    <property type="project" value="UniProtKB-EC"/>
</dbReference>
<dbReference type="RefSeq" id="WP_312862822.1">
    <property type="nucleotide sequence ID" value="NZ_JACHBB010000020.1"/>
</dbReference>
<keyword evidence="5" id="KW-0949">S-adenosyl-L-methionine</keyword>
<dbReference type="InterPro" id="IPR011639">
    <property type="entry name" value="MethylTrfase_TaqI-like_dom"/>
</dbReference>
<organism evidence="8 9">
    <name type="scientific">Rhizobium lentis</name>
    <dbReference type="NCBI Taxonomy" id="1138194"/>
    <lineage>
        <taxon>Bacteria</taxon>
        <taxon>Pseudomonadati</taxon>
        <taxon>Pseudomonadota</taxon>
        <taxon>Alphaproteobacteria</taxon>
        <taxon>Hyphomicrobiales</taxon>
        <taxon>Rhizobiaceae</taxon>
        <taxon>Rhizobium/Agrobacterium group</taxon>
        <taxon>Rhizobium</taxon>
    </lineage>
</organism>
<comment type="caution">
    <text evidence="8">The sequence shown here is derived from an EMBL/GenBank/DDBJ whole genome shotgun (WGS) entry which is preliminary data.</text>
</comment>
<evidence type="ECO:0000256" key="5">
    <source>
        <dbReference type="ARBA" id="ARBA00022691"/>
    </source>
</evidence>
<evidence type="ECO:0000256" key="4">
    <source>
        <dbReference type="ARBA" id="ARBA00022679"/>
    </source>
</evidence>
<dbReference type="GO" id="GO:0006304">
    <property type="term" value="P:DNA modification"/>
    <property type="evidence" value="ECO:0007669"/>
    <property type="project" value="InterPro"/>
</dbReference>
<proteinExistence type="inferred from homology"/>
<dbReference type="Gene3D" id="3.40.50.150">
    <property type="entry name" value="Vaccinia Virus protein VP39"/>
    <property type="match status" value="1"/>
</dbReference>
<keyword evidence="4" id="KW-0808">Transferase</keyword>
<evidence type="ECO:0000313" key="8">
    <source>
        <dbReference type="EMBL" id="MBB5564348.1"/>
    </source>
</evidence>
<gene>
    <name evidence="8" type="ORF">GGI59_006056</name>
</gene>
<evidence type="ECO:0000259" key="7">
    <source>
        <dbReference type="Pfam" id="PF07669"/>
    </source>
</evidence>
<dbReference type="SUPFAM" id="SSF53335">
    <property type="entry name" value="S-adenosyl-L-methionine-dependent methyltransferases"/>
    <property type="match status" value="1"/>
</dbReference>
<dbReference type="AlphaFoldDB" id="A0A7W8XK29"/>
<evidence type="ECO:0000313" key="9">
    <source>
        <dbReference type="Proteomes" id="UP000528824"/>
    </source>
</evidence>
<dbReference type="PRINTS" id="PR00507">
    <property type="entry name" value="N12N6MTFRASE"/>
</dbReference>
<sequence length="963" mass="107844">MSHERDQPGAKMVISPVRDGTAWVAQLGSNEAQIEGLVIVEHYKAAGRPPEEVVIMEKAAAYGAHAVFFEAGRQGQHGSPQAFVFVSEGSADDPAFAELHKRLWSWGGVPLLYRRIPGLVQLFRCAHNPDFASSNGEVVCKPIRTLAIAARISAQEAWWDAERIRNNTLWDDPEACKLLLSSSKSAHRRLVDAVGELHGRLKKSKLLNAQLRRRLLILALLVAYLEERGALPEAFFGQFQEGARRFFHILADGPALVRLLGALEERFNGHVFTLDDEDRQALESSTELGGFSKLVEAREETGGQFNLWALYSFKDLPVEVISHIYQLFVTDTDSSVYTPPALVRLMLDEALSWKRLDRLVDQGEFILDPACGSGVFLVEAYKRLVLHWRTRNGWAKPSVEILRSLTERLRGVDLERGAIELAAFSLCLALCDALEPEDIRASVRLFPKLKDETLIEGCFFETKEKHSIEGPVGVVVGNPPFESSLKTEGARRSYLRYIETHGPLADKQVAYLFLHEAMELLSPGGVLCMLQQYNLIYNASADPVRAAFFARWDVREILDFVSIRGLFSKGGADTKIVAVVAEAAQAPADRKILHAVFRRAGRADAEQGFDIDYYDMHWIPQSVVLTETRPDLWRANLLGGSRVFGLMKRLRQFRTLGEYAQERGWLVREGFVEGKKGVSLDASHVIGKPWLPSEALTLSGIDRDQISIVPDKPIERPRSRELFSPPFLLIREHMDLPHAVWSDGYLAFKNQIVGFAQAPLDELKAVDQWLGAQSVALRAFVAGVSTKLFTQKATNVAGADVLALPYPENGDLDLSENEHVVARDVVHHYRDFIRRGSESAPLRDEVGSELTTFTKLFTHQINAIYDDNPLLALPPKAWPGIVCQPFAFGGGEVDWQGEDDLRGKLDTLLRQQKGSSLSVTRIARIYDRRFIFLLKPNRLRYWLPSVALRDSDDVAADLRMQGF</sequence>
<evidence type="ECO:0000256" key="6">
    <source>
        <dbReference type="ARBA" id="ARBA00047942"/>
    </source>
</evidence>
<comment type="catalytic activity">
    <reaction evidence="6">
        <text>a 2'-deoxyadenosine in DNA + S-adenosyl-L-methionine = an N(6)-methyl-2'-deoxyadenosine in DNA + S-adenosyl-L-homocysteine + H(+)</text>
        <dbReference type="Rhea" id="RHEA:15197"/>
        <dbReference type="Rhea" id="RHEA-COMP:12418"/>
        <dbReference type="Rhea" id="RHEA-COMP:12419"/>
        <dbReference type="ChEBI" id="CHEBI:15378"/>
        <dbReference type="ChEBI" id="CHEBI:57856"/>
        <dbReference type="ChEBI" id="CHEBI:59789"/>
        <dbReference type="ChEBI" id="CHEBI:90615"/>
        <dbReference type="ChEBI" id="CHEBI:90616"/>
        <dbReference type="EC" id="2.1.1.72"/>
    </reaction>
</comment>
<keyword evidence="9" id="KW-1185">Reference proteome</keyword>
<evidence type="ECO:0000256" key="1">
    <source>
        <dbReference type="ARBA" id="ARBA00006594"/>
    </source>
</evidence>
<evidence type="ECO:0000256" key="2">
    <source>
        <dbReference type="ARBA" id="ARBA00011900"/>
    </source>
</evidence>
<dbReference type="Proteomes" id="UP000528824">
    <property type="component" value="Unassembled WGS sequence"/>
</dbReference>